<name>A0ABQ6GCW0_9BACL</name>
<evidence type="ECO:0000313" key="1">
    <source>
        <dbReference type="EMBL" id="GLX67915.1"/>
    </source>
</evidence>
<accession>A0ABQ6GCW0</accession>
<evidence type="ECO:0008006" key="3">
    <source>
        <dbReference type="Google" id="ProtNLM"/>
    </source>
</evidence>
<evidence type="ECO:0000313" key="2">
    <source>
        <dbReference type="Proteomes" id="UP001157114"/>
    </source>
</evidence>
<dbReference type="RefSeq" id="WP_284238673.1">
    <property type="nucleotide sequence ID" value="NZ_BSSQ01000010.1"/>
</dbReference>
<dbReference type="EMBL" id="BSSQ01000010">
    <property type="protein sequence ID" value="GLX67915.1"/>
    <property type="molecule type" value="Genomic_DNA"/>
</dbReference>
<sequence length="145" mass="16696">MKVRMIFGVMAGMIVVLAALLIISVYPSKPAQNDGTILYRFDKKDIRRVNEMVERHNEGKGDYLMLIPPVIDGGFWIYDVHSDGKKITWTIDNSRDGMSGERGKTVYSCKNISMQEDRDSYRYTLHQCDDQGDKDIPIFSIPKEW</sequence>
<comment type="caution">
    <text evidence="1">The sequence shown here is derived from an EMBL/GenBank/DDBJ whole genome shotgun (WGS) entry which is preliminary data.</text>
</comment>
<gene>
    <name evidence="1" type="ORF">MU1_22600</name>
</gene>
<organism evidence="1 2">
    <name type="scientific">Paenibacillus glycanilyticus</name>
    <dbReference type="NCBI Taxonomy" id="126569"/>
    <lineage>
        <taxon>Bacteria</taxon>
        <taxon>Bacillati</taxon>
        <taxon>Bacillota</taxon>
        <taxon>Bacilli</taxon>
        <taxon>Bacillales</taxon>
        <taxon>Paenibacillaceae</taxon>
        <taxon>Paenibacillus</taxon>
    </lineage>
</organism>
<dbReference type="Proteomes" id="UP001157114">
    <property type="component" value="Unassembled WGS sequence"/>
</dbReference>
<reference evidence="1 2" key="1">
    <citation type="submission" date="2023-03" db="EMBL/GenBank/DDBJ databases">
        <title>Draft genome sequence of the bacteria which degrade cell wall of Tricholomamatutake.</title>
        <authorList>
            <person name="Konishi Y."/>
            <person name="Fukuta Y."/>
            <person name="Shirasaka N."/>
        </authorList>
    </citation>
    <scope>NUCLEOTIDE SEQUENCE [LARGE SCALE GENOMIC DNA]</scope>
    <source>
        <strain evidence="2">mu1</strain>
    </source>
</reference>
<protein>
    <recommendedName>
        <fullName evidence="3">DUF4362 domain-containing protein</fullName>
    </recommendedName>
</protein>
<keyword evidence="2" id="KW-1185">Reference proteome</keyword>
<proteinExistence type="predicted"/>